<sequence>MDTLVARGRRTRRLRRSLAVGGATLLFAGGSVLGVWWQTEPALKPPPLAVKSKLPRPLPFHGPYTPQPPSKPGEPLDTGPVKPATGVRYRYDLSAVCGMQYAVFDGRVWERSTDGPQHMPSLIGDRVHGYMRWTEGYRTRAEVDTATFETDSPALPPLTFHPLSGDVPSCVSQEPKRRHSDAPAAVPGPAHPRIGVRYVYDMTKDCGMRYAVFGGRLWKVPGRFAPGSLVEWVNDLPVPAHMTQVSRDRAVLEMPAFPGEEPRKITYYAVNGRGYDCS</sequence>
<evidence type="ECO:0000256" key="1">
    <source>
        <dbReference type="SAM" id="MobiDB-lite"/>
    </source>
</evidence>
<organism evidence="2 3">
    <name type="scientific">Streptomyces sannanensis</name>
    <dbReference type="NCBI Taxonomy" id="285536"/>
    <lineage>
        <taxon>Bacteria</taxon>
        <taxon>Bacillati</taxon>
        <taxon>Actinomycetota</taxon>
        <taxon>Actinomycetes</taxon>
        <taxon>Kitasatosporales</taxon>
        <taxon>Streptomycetaceae</taxon>
        <taxon>Streptomyces</taxon>
    </lineage>
</organism>
<evidence type="ECO:0000313" key="2">
    <source>
        <dbReference type="EMBL" id="GAA3374235.1"/>
    </source>
</evidence>
<evidence type="ECO:0000313" key="3">
    <source>
        <dbReference type="Proteomes" id="UP001499990"/>
    </source>
</evidence>
<keyword evidence="3" id="KW-1185">Reference proteome</keyword>
<feature type="region of interest" description="Disordered" evidence="1">
    <location>
        <begin position="169"/>
        <end position="188"/>
    </location>
</feature>
<dbReference type="Proteomes" id="UP001499990">
    <property type="component" value="Unassembled WGS sequence"/>
</dbReference>
<dbReference type="EMBL" id="BAAAYL010000001">
    <property type="protein sequence ID" value="GAA3374235.1"/>
    <property type="molecule type" value="Genomic_DNA"/>
</dbReference>
<comment type="caution">
    <text evidence="2">The sequence shown here is derived from an EMBL/GenBank/DDBJ whole genome shotgun (WGS) entry which is preliminary data.</text>
</comment>
<proteinExistence type="predicted"/>
<feature type="compositionally biased region" description="Pro residues" evidence="1">
    <location>
        <begin position="59"/>
        <end position="72"/>
    </location>
</feature>
<protein>
    <submittedName>
        <fullName evidence="2">Uncharacterized protein</fullName>
    </submittedName>
</protein>
<feature type="region of interest" description="Disordered" evidence="1">
    <location>
        <begin position="59"/>
        <end position="81"/>
    </location>
</feature>
<reference evidence="3" key="1">
    <citation type="journal article" date="2019" name="Int. J. Syst. Evol. Microbiol.">
        <title>The Global Catalogue of Microorganisms (GCM) 10K type strain sequencing project: providing services to taxonomists for standard genome sequencing and annotation.</title>
        <authorList>
            <consortium name="The Broad Institute Genomics Platform"/>
            <consortium name="The Broad Institute Genome Sequencing Center for Infectious Disease"/>
            <person name="Wu L."/>
            <person name="Ma J."/>
        </authorList>
    </citation>
    <scope>NUCLEOTIDE SEQUENCE [LARGE SCALE GENOMIC DNA]</scope>
    <source>
        <strain evidence="3">JCM 9651</strain>
    </source>
</reference>
<name>A0ABP6SDN3_9ACTN</name>
<accession>A0ABP6SDN3</accession>
<gene>
    <name evidence="2" type="ORF">GCM10020367_37330</name>
</gene>